<dbReference type="Proteomes" id="UP000240925">
    <property type="component" value="Unassembled WGS sequence"/>
</dbReference>
<gene>
    <name evidence="1" type="ORF">B9Q10_02100</name>
</gene>
<dbReference type="AlphaFoldDB" id="A0A2R6BSY9"/>
<evidence type="ECO:0000313" key="2">
    <source>
        <dbReference type="Proteomes" id="UP000240925"/>
    </source>
</evidence>
<accession>A0A2R6BSY9</accession>
<protein>
    <submittedName>
        <fullName evidence="1">Uncharacterized protein</fullName>
    </submittedName>
</protein>
<reference evidence="1 2" key="1">
    <citation type="submission" date="2017-04" db="EMBL/GenBank/DDBJ databases">
        <title>Novel microbial lineages endemic to geothermal iron-oxide mats fill important gaps in the evolutionary history of Archaea.</title>
        <authorList>
            <person name="Jay Z.J."/>
            <person name="Beam J.P."/>
            <person name="Dlakic M."/>
            <person name="Rusch D.B."/>
            <person name="Kozubal M.A."/>
            <person name="Inskeep W.P."/>
        </authorList>
    </citation>
    <scope>NUCLEOTIDE SEQUENCE [LARGE SCALE GENOMIC DNA]</scope>
    <source>
        <strain evidence="1">ECH_B_SAG-E12</strain>
    </source>
</reference>
<sequence>MDYQAPPTGFALNLYTNATDLYEVGLGTGLFYTDVDTNHTYPFVVQANAIMGALSWLEKLVDVPQSGSRATLGVSARDPNMVKGACAPAEDGRCFSLHYVAWCPLTRGKAEGPQ</sequence>
<organism evidence="1 2">
    <name type="scientific">Candidatus Marsarchaeota G2 archaeon ECH_B_SAG-E12</name>
    <dbReference type="NCBI Taxonomy" id="1978164"/>
    <lineage>
        <taxon>Archaea</taxon>
        <taxon>Candidatus Marsarchaeota</taxon>
        <taxon>Candidatus Marsarchaeota group 2</taxon>
    </lineage>
</organism>
<name>A0A2R6BSY9_9ARCH</name>
<comment type="caution">
    <text evidence="1">The sequence shown here is derived from an EMBL/GenBank/DDBJ whole genome shotgun (WGS) entry which is preliminary data.</text>
</comment>
<dbReference type="EMBL" id="NEXL01000045">
    <property type="protein sequence ID" value="PSO01740.1"/>
    <property type="molecule type" value="Genomic_DNA"/>
</dbReference>
<evidence type="ECO:0000313" key="1">
    <source>
        <dbReference type="EMBL" id="PSO01740.1"/>
    </source>
</evidence>
<proteinExistence type="predicted"/>